<evidence type="ECO:0000313" key="6">
    <source>
        <dbReference type="Proteomes" id="UP000054770"/>
    </source>
</evidence>
<dbReference type="GO" id="GO:0005975">
    <property type="term" value="P:carbohydrate metabolic process"/>
    <property type="evidence" value="ECO:0007669"/>
    <property type="project" value="TreeGrafter"/>
</dbReference>
<comment type="pathway">
    <text evidence="1">Carbohydrate metabolism; tricarboxylic acid cycle; isocitrate from oxaloacetate: step 1/2.</text>
</comment>
<dbReference type="InterPro" id="IPR016143">
    <property type="entry name" value="Citrate_synth-like_sm_a-sub"/>
</dbReference>
<name>A0A158HTU1_9BURK</name>
<gene>
    <name evidence="5" type="ORF">AWB68_02331</name>
</gene>
<keyword evidence="6" id="KW-1185">Reference proteome</keyword>
<dbReference type="InterPro" id="IPR016142">
    <property type="entry name" value="Citrate_synth-like_lrg_a-sub"/>
</dbReference>
<dbReference type="SUPFAM" id="SSF48256">
    <property type="entry name" value="Citrate synthase"/>
    <property type="match status" value="1"/>
</dbReference>
<dbReference type="Pfam" id="PF00285">
    <property type="entry name" value="Citrate_synt"/>
    <property type="match status" value="1"/>
</dbReference>
<evidence type="ECO:0000313" key="5">
    <source>
        <dbReference type="EMBL" id="SAL47765.1"/>
    </source>
</evidence>
<dbReference type="EMBL" id="FCON02000019">
    <property type="protein sequence ID" value="SAL47765.1"/>
    <property type="molecule type" value="Genomic_DNA"/>
</dbReference>
<dbReference type="EC" id="2.3.3.16" evidence="3"/>
<evidence type="ECO:0000256" key="4">
    <source>
        <dbReference type="ARBA" id="ARBA00022679"/>
    </source>
</evidence>
<dbReference type="InterPro" id="IPR036969">
    <property type="entry name" value="Citrate_synthase_sf"/>
</dbReference>
<dbReference type="InterPro" id="IPR002020">
    <property type="entry name" value="Citrate_synthase"/>
</dbReference>
<dbReference type="SUPFAM" id="SSF46955">
    <property type="entry name" value="Putative DNA-binding domain"/>
    <property type="match status" value="1"/>
</dbReference>
<evidence type="ECO:0000256" key="1">
    <source>
        <dbReference type="ARBA" id="ARBA00004751"/>
    </source>
</evidence>
<evidence type="ECO:0000256" key="2">
    <source>
        <dbReference type="ARBA" id="ARBA00010566"/>
    </source>
</evidence>
<dbReference type="AlphaFoldDB" id="A0A158HTU1"/>
<dbReference type="GO" id="GO:0006099">
    <property type="term" value="P:tricarboxylic acid cycle"/>
    <property type="evidence" value="ECO:0007669"/>
    <property type="project" value="UniProtKB-UniPathway"/>
</dbReference>
<dbReference type="GO" id="GO:0005829">
    <property type="term" value="C:cytosol"/>
    <property type="evidence" value="ECO:0007669"/>
    <property type="project" value="TreeGrafter"/>
</dbReference>
<dbReference type="Gene3D" id="1.10.580.10">
    <property type="entry name" value="Citrate Synthase, domain 1"/>
    <property type="match status" value="1"/>
</dbReference>
<keyword evidence="4" id="KW-0808">Transferase</keyword>
<evidence type="ECO:0000256" key="3">
    <source>
        <dbReference type="ARBA" id="ARBA00012972"/>
    </source>
</evidence>
<dbReference type="PANTHER" id="PTHR11739:SF4">
    <property type="entry name" value="CITRATE SYNTHASE, PEROXISOMAL"/>
    <property type="match status" value="1"/>
</dbReference>
<proteinExistence type="inferred from homology"/>
<organism evidence="5 6">
    <name type="scientific">Caballeronia choica</name>
    <dbReference type="NCBI Taxonomy" id="326476"/>
    <lineage>
        <taxon>Bacteria</taxon>
        <taxon>Pseudomonadati</taxon>
        <taxon>Pseudomonadota</taxon>
        <taxon>Betaproteobacteria</taxon>
        <taxon>Burkholderiales</taxon>
        <taxon>Burkholderiaceae</taxon>
        <taxon>Caballeronia</taxon>
    </lineage>
</organism>
<dbReference type="GO" id="GO:0036440">
    <property type="term" value="F:citrate synthase activity"/>
    <property type="evidence" value="ECO:0007669"/>
    <property type="project" value="UniProtKB-EC"/>
</dbReference>
<dbReference type="RefSeq" id="WP_200828676.1">
    <property type="nucleotide sequence ID" value="NZ_FCON02000019.1"/>
</dbReference>
<dbReference type="InterPro" id="IPR009061">
    <property type="entry name" value="DNA-bd_dom_put_sf"/>
</dbReference>
<dbReference type="PANTHER" id="PTHR11739">
    <property type="entry name" value="CITRATE SYNTHASE"/>
    <property type="match status" value="1"/>
</dbReference>
<comment type="caution">
    <text evidence="5">The sequence shown here is derived from an EMBL/GenBank/DDBJ whole genome shotgun (WGS) entry which is preliminary data.</text>
</comment>
<sequence length="420" mass="44881">MKKQNDFLTREEALATLGVKVATLYSYVSRGLIRSVPVAGTKRHLYASEDVDRFAARGRGRLPRSVTAGTSMRWGEPVVASSITHVDERGPVYRNRRALDLAQAGHAFEVVVHFLITGVWQDTQADWPLSDVPADTAALLASHARSISPDDIGNLLAMVALSLGMRGRNRIEMADGATVQMTRTILHAFTGCLGFVSQNGRYVARKPAESIAEWALRASGAPVTPSTVQAVNSALVILADHELAPATFAARVAASIDAGLCNCVAAAISAHVGYSTGAVTDRVETQLFDDPRGNVSNARLELVRTRGASLYGFNHPLYPAGDPRAEAILSLAGRCGDSDPAVRKTLKALERLRIDDGMTPGLAVALVPLTRALGMPRGSATALWILARTAGWCAHVVEQRMQAFMLRPRAKYVSAAPNAG</sequence>
<dbReference type="Gene3D" id="1.10.230.10">
    <property type="entry name" value="Cytochrome P450-Terp, domain 2"/>
    <property type="match status" value="1"/>
</dbReference>
<protein>
    <recommendedName>
        <fullName evidence="3">citrate synthase (unknown stereospecificity)</fullName>
        <ecNumber evidence="3">2.3.3.16</ecNumber>
    </recommendedName>
</protein>
<reference evidence="5" key="1">
    <citation type="submission" date="2016-01" db="EMBL/GenBank/DDBJ databases">
        <authorList>
            <person name="Peeters C."/>
        </authorList>
    </citation>
    <scope>NUCLEOTIDE SEQUENCE [LARGE SCALE GENOMIC DNA]</scope>
    <source>
        <strain evidence="5">LMG 22940</strain>
    </source>
</reference>
<accession>A0A158HTU1</accession>
<comment type="similarity">
    <text evidence="2">Belongs to the citrate synthase family.</text>
</comment>
<dbReference type="PRINTS" id="PR00143">
    <property type="entry name" value="CITRTSNTHASE"/>
</dbReference>
<dbReference type="Proteomes" id="UP000054770">
    <property type="component" value="Unassembled WGS sequence"/>
</dbReference>
<dbReference type="UniPathway" id="UPA00223">
    <property type="reaction ID" value="UER00717"/>
</dbReference>